<organism evidence="3 4">
    <name type="scientific">Mycolicibacterium novocastrense</name>
    <name type="common">Mycobacterium novocastrense</name>
    <dbReference type="NCBI Taxonomy" id="59813"/>
    <lineage>
        <taxon>Bacteria</taxon>
        <taxon>Bacillati</taxon>
        <taxon>Actinomycetota</taxon>
        <taxon>Actinomycetes</taxon>
        <taxon>Mycobacteriales</taxon>
        <taxon>Mycobacteriaceae</taxon>
        <taxon>Mycolicibacterium</taxon>
    </lineage>
</organism>
<evidence type="ECO:0000313" key="3">
    <source>
        <dbReference type="EMBL" id="MCV7023667.1"/>
    </source>
</evidence>
<evidence type="ECO:0000313" key="4">
    <source>
        <dbReference type="Proteomes" id="UP001207528"/>
    </source>
</evidence>
<dbReference type="AlphaFoldDB" id="A0AAW5SJM5"/>
<comment type="caution">
    <text evidence="3">The sequence shown here is derived from an EMBL/GenBank/DDBJ whole genome shotgun (WGS) entry which is preliminary data.</text>
</comment>
<keyword evidence="2" id="KW-0812">Transmembrane</keyword>
<dbReference type="Proteomes" id="UP001207528">
    <property type="component" value="Unassembled WGS sequence"/>
</dbReference>
<evidence type="ECO:0000256" key="2">
    <source>
        <dbReference type="SAM" id="Phobius"/>
    </source>
</evidence>
<proteinExistence type="predicted"/>
<reference evidence="3" key="1">
    <citation type="submission" date="2020-07" db="EMBL/GenBank/DDBJ databases">
        <authorList>
            <person name="Pettersson B.M.F."/>
            <person name="Behra P.R.K."/>
            <person name="Ramesh M."/>
            <person name="Das S."/>
            <person name="Dasgupta S."/>
            <person name="Kirsebom L.A."/>
        </authorList>
    </citation>
    <scope>NUCLEOTIDE SEQUENCE</scope>
    <source>
        <strain evidence="3">DSM 44203</strain>
    </source>
</reference>
<feature type="compositionally biased region" description="Basic and acidic residues" evidence="1">
    <location>
        <begin position="63"/>
        <end position="79"/>
    </location>
</feature>
<keyword evidence="2" id="KW-1133">Transmembrane helix</keyword>
<feature type="region of interest" description="Disordered" evidence="1">
    <location>
        <begin position="1"/>
        <end position="96"/>
    </location>
</feature>
<gene>
    <name evidence="3" type="ORF">H7I77_09945</name>
</gene>
<reference evidence="3" key="2">
    <citation type="journal article" date="2022" name="BMC Genomics">
        <title>Comparative genome analysis of mycobacteria focusing on tRNA and non-coding RNA.</title>
        <authorList>
            <person name="Behra P.R.K."/>
            <person name="Pettersson B.M.F."/>
            <person name="Ramesh M."/>
            <person name="Das S."/>
            <person name="Dasgupta S."/>
            <person name="Kirsebom L.A."/>
        </authorList>
    </citation>
    <scope>NUCLEOTIDE SEQUENCE</scope>
    <source>
        <strain evidence="3">DSM 44203</strain>
    </source>
</reference>
<feature type="transmembrane region" description="Helical" evidence="2">
    <location>
        <begin position="101"/>
        <end position="121"/>
    </location>
</feature>
<dbReference type="RefSeq" id="WP_131808513.1">
    <property type="nucleotide sequence ID" value="NZ_BCTA01000013.1"/>
</dbReference>
<protein>
    <submittedName>
        <fullName evidence="3">Uncharacterized protein</fullName>
    </submittedName>
</protein>
<sequence>MAAGNQPDMPAGEMTAVERIRAYREGTLSPPTIGGDDSGHNSGNDTDEQTGDGESDRAGFPGLDRDDSAHEESTGEPERNGGGSSPADNSSSGTSRVPRKALLIGVPVAILLVAGVAIPGLGGGSEPSDTAASVMSQSAAGALKPTSTTAPAVVPDGVIAPAKVEAAEYPISLTPPTDAFSGDTNKAWVCAGLAGTVLTITLPAPMIVTEIGVVPGFAGVDKDGAEQWAKHRIVTKVAYYLDYGGPVYADFANKRERQTTPLGSADQPAVTQTIRMVILQTQDVSGQAATAGTDSSAAPAPGLLGDLGSLGLAPSPVAAPGQGSGPATFAVGSIEIIGRSVAR</sequence>
<evidence type="ECO:0000256" key="1">
    <source>
        <dbReference type="SAM" id="MobiDB-lite"/>
    </source>
</evidence>
<name>A0AAW5SJM5_MYCNV</name>
<feature type="compositionally biased region" description="Polar residues" evidence="1">
    <location>
        <begin position="86"/>
        <end position="95"/>
    </location>
</feature>
<dbReference type="EMBL" id="JACKTI010000029">
    <property type="protein sequence ID" value="MCV7023667.1"/>
    <property type="molecule type" value="Genomic_DNA"/>
</dbReference>
<accession>A0AAW5SJM5</accession>
<keyword evidence="2" id="KW-0472">Membrane</keyword>